<dbReference type="Proteomes" id="UP000054379">
    <property type="component" value="Unassembled WGS sequence"/>
</dbReference>
<sequence>MSVPSQHHSIIINPPPPEYINNNSSGCQTNQLQYLQRVVMKAMWRHNFSWPFHQPVDAAALNLPDYYSIIKKPMDLSTIKKRLEHNYYTKAAECIEDFKTMFLNCYIYNKPGDDIVFMAQELEKVFMQKIAQMPPEEKLVILNKGKRKGKKPEETQQSNPGTSNEQSAMQKQAESNEQPPVMTQELQQVTLAPLSAAQLTALMPAAVRITKAKKGVKRKADTTTPTTSIFTASSEASTTFNERKAVKAYKGENKCMIPNKLQKRRLPDSQQSPEILKKIQLPEQLKHCNEILKEMFSKKHAAYAWPFLKSDVASFSLGENQGITKHPTDLGTIKKKMDNFEYSDIQEFATDVRLMFMSCYKRNSPDHEIVAMARKLQDVFEMHFAKVPDEAVASVPLPQPTREMTEAYSSESSNDDSSEEKPFEDSEQERTVHLAKLQEQLKAVHQQLRALTRAYLPRLKKKKEKAKREKSKNKEKAKIKSLIQKKKNLKHKKKSKKKLSLNIQSKKTMQQVLLAHKSEDEDGAKPMNYDEKRQLSLDINRLPGDKLGKVVHIIQSREPSLRNSNPDEIEIDFETLKASTLRELEKYVATCLRKRPRKQRAEKTTKSKEQPNSERKQELEKRLLDVNGQLNPKKENFKFENNAESSMGPSRLSDSSNSSSSLDSGSSTSSGSGSSSSDSSDAESGQKALFCVCVGKTSAFSVSIYCSTCLLRISVISVGHPAMLFCKHSPHLLLVACKIVDHLNSRSHLPMYCRGSSLYRIDHLNHQNKMPHLPQVTSLWQKSWLYLTAEGRDGRTNVCHRTPNDKPNDKNMLKLNSKILPRQDTGFKNIDSWASLCKTMMLPAPIKTSAESFKQFRKAALKKKSGQAQELKRPLVQAEREMHNLPQEKERGHEGTGLDAIAVTDCEPQKEGHKSKQLPEAQQGTLVEDRNLARKMEQERRRREAMACIIDMNLQSDIMASFEEYLE</sequence>
<dbReference type="InterPro" id="IPR001487">
    <property type="entry name" value="Bromodomain"/>
</dbReference>
<name>A0A091PU33_HALAL</name>
<feature type="region of interest" description="Disordered" evidence="17">
    <location>
        <begin position="394"/>
        <end position="431"/>
    </location>
</feature>
<dbReference type="InterPro" id="IPR018359">
    <property type="entry name" value="Bromodomain_CS"/>
</dbReference>
<keyword evidence="4" id="KW-0156">Chromatin regulator</keyword>
<evidence type="ECO:0000256" key="8">
    <source>
        <dbReference type="ARBA" id="ARBA00023117"/>
    </source>
</evidence>
<evidence type="ECO:0000259" key="18">
    <source>
        <dbReference type="PROSITE" id="PS50014"/>
    </source>
</evidence>
<evidence type="ECO:0000256" key="12">
    <source>
        <dbReference type="ARBA" id="ARBA00023254"/>
    </source>
</evidence>
<dbReference type="AlphaFoldDB" id="A0A091PU33"/>
<dbReference type="PROSITE" id="PS50014">
    <property type="entry name" value="BROMODOMAIN_2"/>
    <property type="match status" value="2"/>
</dbReference>
<evidence type="ECO:0000256" key="13">
    <source>
        <dbReference type="ARBA" id="ARBA00040033"/>
    </source>
</evidence>
<dbReference type="PRINTS" id="PR00503">
    <property type="entry name" value="BROMODOMAIN"/>
</dbReference>
<feature type="region of interest" description="Disordered" evidence="17">
    <location>
        <begin position="595"/>
        <end position="618"/>
    </location>
</feature>
<evidence type="ECO:0000256" key="5">
    <source>
        <dbReference type="ARBA" id="ARBA00022871"/>
    </source>
</evidence>
<dbReference type="EMBL" id="KK647914">
    <property type="protein sequence ID" value="KFQ00047.1"/>
    <property type="molecule type" value="Genomic_DNA"/>
</dbReference>
<reference evidence="20 21" key="1">
    <citation type="submission" date="2014-04" db="EMBL/GenBank/DDBJ databases">
        <title>Genome evolution of avian class.</title>
        <authorList>
            <person name="Zhang G."/>
            <person name="Li C."/>
        </authorList>
    </citation>
    <scope>NUCLEOTIDE SEQUENCE [LARGE SCALE GENOMIC DNA]</scope>
    <source>
        <strain evidence="20">BGI_N329</strain>
    </source>
</reference>
<dbReference type="InterPro" id="IPR038336">
    <property type="entry name" value="NET_sf"/>
</dbReference>
<dbReference type="GO" id="GO:0007283">
    <property type="term" value="P:spermatogenesis"/>
    <property type="evidence" value="ECO:0007669"/>
    <property type="project" value="UniProtKB-KW"/>
</dbReference>
<evidence type="ECO:0000256" key="4">
    <source>
        <dbReference type="ARBA" id="ARBA00022853"/>
    </source>
</evidence>
<evidence type="ECO:0000256" key="6">
    <source>
        <dbReference type="ARBA" id="ARBA00023015"/>
    </source>
</evidence>
<dbReference type="CDD" id="cd05497">
    <property type="entry name" value="Bromo_Brdt_I_like"/>
    <property type="match status" value="1"/>
</dbReference>
<comment type="similarity">
    <text evidence="14">Belongs to the BET family.</text>
</comment>
<dbReference type="GO" id="GO:0006338">
    <property type="term" value="P:chromatin remodeling"/>
    <property type="evidence" value="ECO:0007669"/>
    <property type="project" value="TreeGrafter"/>
</dbReference>
<evidence type="ECO:0000256" key="7">
    <source>
        <dbReference type="ARBA" id="ARBA00023054"/>
    </source>
</evidence>
<keyword evidence="11" id="KW-0539">Nucleus</keyword>
<dbReference type="GO" id="GO:0005634">
    <property type="term" value="C:nucleus"/>
    <property type="evidence" value="ECO:0007669"/>
    <property type="project" value="UniProtKB-SubCell"/>
</dbReference>
<dbReference type="InterPro" id="IPR027353">
    <property type="entry name" value="NET_dom"/>
</dbReference>
<keyword evidence="3" id="KW-0221">Differentiation</keyword>
<evidence type="ECO:0000256" key="15">
    <source>
        <dbReference type="PROSITE-ProRule" id="PRU00035"/>
    </source>
</evidence>
<dbReference type="InterPro" id="IPR031354">
    <property type="entry name" value="BRD4_CDT"/>
</dbReference>
<keyword evidence="7 16" id="KW-0175">Coiled coil</keyword>
<dbReference type="FunFam" id="1.20.1270.220:FF:000001">
    <property type="entry name" value="bromodomain-containing protein 2 isoform X1"/>
    <property type="match status" value="1"/>
</dbReference>
<evidence type="ECO:0000256" key="10">
    <source>
        <dbReference type="ARBA" id="ARBA00023163"/>
    </source>
</evidence>
<dbReference type="Gene3D" id="1.20.920.10">
    <property type="entry name" value="Bromodomain-like"/>
    <property type="match status" value="2"/>
</dbReference>
<evidence type="ECO:0000256" key="3">
    <source>
        <dbReference type="ARBA" id="ARBA00022782"/>
    </source>
</evidence>
<feature type="compositionally biased region" description="Low complexity" evidence="17">
    <location>
        <begin position="653"/>
        <end position="680"/>
    </location>
</feature>
<evidence type="ECO:0000313" key="20">
    <source>
        <dbReference type="EMBL" id="KFQ00047.1"/>
    </source>
</evidence>
<dbReference type="Pfam" id="PF17035">
    <property type="entry name" value="BET"/>
    <property type="match status" value="1"/>
</dbReference>
<dbReference type="PROSITE" id="PS00633">
    <property type="entry name" value="BROMODOMAIN_1"/>
    <property type="match status" value="1"/>
</dbReference>
<feature type="coiled-coil region" evidence="16">
    <location>
        <begin position="434"/>
        <end position="499"/>
    </location>
</feature>
<keyword evidence="5" id="KW-0744">Spermatogenesis</keyword>
<evidence type="ECO:0000256" key="9">
    <source>
        <dbReference type="ARBA" id="ARBA00023159"/>
    </source>
</evidence>
<dbReference type="PANTHER" id="PTHR22880:SF175">
    <property type="entry name" value="BROMODOMAIN TESTIS-SPECIFIC PROTEIN"/>
    <property type="match status" value="1"/>
</dbReference>
<dbReference type="GO" id="GO:0006355">
    <property type="term" value="P:regulation of DNA-templated transcription"/>
    <property type="evidence" value="ECO:0007669"/>
    <property type="project" value="TreeGrafter"/>
</dbReference>
<accession>A0A091PU33</accession>
<dbReference type="InterPro" id="IPR036427">
    <property type="entry name" value="Bromodomain-like_sf"/>
</dbReference>
<evidence type="ECO:0000313" key="21">
    <source>
        <dbReference type="Proteomes" id="UP000054379"/>
    </source>
</evidence>
<evidence type="ECO:0000256" key="11">
    <source>
        <dbReference type="ARBA" id="ARBA00023242"/>
    </source>
</evidence>
<dbReference type="PROSITE" id="PS51525">
    <property type="entry name" value="NET"/>
    <property type="match status" value="1"/>
</dbReference>
<feature type="region of interest" description="Disordered" evidence="17">
    <location>
        <begin position="142"/>
        <end position="180"/>
    </location>
</feature>
<organism evidence="20 21">
    <name type="scientific">Haliaeetus albicilla</name>
    <name type="common">White-tailed sea-eagle</name>
    <name type="synonym">Falco albicilla</name>
    <dbReference type="NCBI Taxonomy" id="8969"/>
    <lineage>
        <taxon>Eukaryota</taxon>
        <taxon>Metazoa</taxon>
        <taxon>Chordata</taxon>
        <taxon>Craniata</taxon>
        <taxon>Vertebrata</taxon>
        <taxon>Euteleostomi</taxon>
        <taxon>Archelosauria</taxon>
        <taxon>Archosauria</taxon>
        <taxon>Dinosauria</taxon>
        <taxon>Saurischia</taxon>
        <taxon>Theropoda</taxon>
        <taxon>Coelurosauria</taxon>
        <taxon>Aves</taxon>
        <taxon>Neognathae</taxon>
        <taxon>Neoaves</taxon>
        <taxon>Telluraves</taxon>
        <taxon>Accipitrimorphae</taxon>
        <taxon>Accipitriformes</taxon>
        <taxon>Accipitridae</taxon>
        <taxon>Accipitrinae</taxon>
        <taxon>Haliaeetus</taxon>
    </lineage>
</organism>
<keyword evidence="12" id="KW-0469">Meiosis</keyword>
<dbReference type="SMART" id="SM00297">
    <property type="entry name" value="BROMO"/>
    <property type="match status" value="2"/>
</dbReference>
<feature type="region of interest" description="Disordered" evidence="17">
    <location>
        <begin position="634"/>
        <end position="680"/>
    </location>
</feature>
<keyword evidence="6" id="KW-0805">Transcription regulation</keyword>
<keyword evidence="9" id="KW-0010">Activator</keyword>
<dbReference type="PANTHER" id="PTHR22880">
    <property type="entry name" value="FALZ-RELATED BROMODOMAIN-CONTAINING PROTEINS"/>
    <property type="match status" value="1"/>
</dbReference>
<dbReference type="GO" id="GO:0051321">
    <property type="term" value="P:meiotic cell cycle"/>
    <property type="evidence" value="ECO:0007669"/>
    <property type="project" value="UniProtKB-KW"/>
</dbReference>
<proteinExistence type="inferred from homology"/>
<evidence type="ECO:0000256" key="1">
    <source>
        <dbReference type="ARBA" id="ARBA00004123"/>
    </source>
</evidence>
<evidence type="ECO:0000256" key="16">
    <source>
        <dbReference type="SAM" id="Coils"/>
    </source>
</evidence>
<dbReference type="SUPFAM" id="SSF47370">
    <property type="entry name" value="Bromodomain"/>
    <property type="match status" value="2"/>
</dbReference>
<gene>
    <name evidence="20" type="ORF">N329_10165</name>
</gene>
<dbReference type="InterPro" id="IPR050935">
    <property type="entry name" value="Bromo_chromatin_reader"/>
</dbReference>
<dbReference type="GO" id="GO:0030154">
    <property type="term" value="P:cell differentiation"/>
    <property type="evidence" value="ECO:0007669"/>
    <property type="project" value="UniProtKB-KW"/>
</dbReference>
<dbReference type="InterPro" id="IPR043508">
    <property type="entry name" value="Bromo_Brdt_I"/>
</dbReference>
<feature type="compositionally biased region" description="Basic and acidic residues" evidence="17">
    <location>
        <begin position="599"/>
        <end position="618"/>
    </location>
</feature>
<evidence type="ECO:0000256" key="17">
    <source>
        <dbReference type="SAM" id="MobiDB-lite"/>
    </source>
</evidence>
<keyword evidence="10" id="KW-0804">Transcription</keyword>
<feature type="compositionally biased region" description="Basic and acidic residues" evidence="17">
    <location>
        <begin position="419"/>
        <end position="431"/>
    </location>
</feature>
<dbReference type="Pfam" id="PF17105">
    <property type="entry name" value="BRD4_CDT"/>
    <property type="match status" value="1"/>
</dbReference>
<dbReference type="FunFam" id="1.20.920.10:FF:000002">
    <property type="entry name" value="Bromodomain-containing protein 4"/>
    <property type="match status" value="1"/>
</dbReference>
<feature type="compositionally biased region" description="Polar residues" evidence="17">
    <location>
        <begin position="155"/>
        <end position="178"/>
    </location>
</feature>
<protein>
    <recommendedName>
        <fullName evidence="13">Bromodomain testis-specific protein</fullName>
    </recommendedName>
</protein>
<dbReference type="Gene3D" id="1.20.1270.220">
    <property type="match status" value="1"/>
</dbReference>
<dbReference type="GO" id="GO:0000785">
    <property type="term" value="C:chromatin"/>
    <property type="evidence" value="ECO:0007669"/>
    <property type="project" value="TreeGrafter"/>
</dbReference>
<feature type="domain" description="Bromo" evidence="18">
    <location>
        <begin position="299"/>
        <end position="370"/>
    </location>
</feature>
<dbReference type="Pfam" id="PF00439">
    <property type="entry name" value="Bromodomain"/>
    <property type="match status" value="2"/>
</dbReference>
<feature type="domain" description="NET" evidence="19">
    <location>
        <begin position="517"/>
        <end position="599"/>
    </location>
</feature>
<feature type="domain" description="Bromo" evidence="18">
    <location>
        <begin position="44"/>
        <end position="116"/>
    </location>
</feature>
<comment type="subcellular location">
    <subcellularLocation>
        <location evidence="1">Nucleus</location>
    </subcellularLocation>
</comment>
<evidence type="ECO:0000259" key="19">
    <source>
        <dbReference type="PROSITE" id="PS51525"/>
    </source>
</evidence>
<keyword evidence="8 15" id="KW-0103">Bromodomain</keyword>
<keyword evidence="2" id="KW-0677">Repeat</keyword>
<evidence type="ECO:0000256" key="2">
    <source>
        <dbReference type="ARBA" id="ARBA00022737"/>
    </source>
</evidence>
<evidence type="ECO:0000256" key="14">
    <source>
        <dbReference type="ARBA" id="ARBA00044509"/>
    </source>
</evidence>